<evidence type="ECO:0000256" key="1">
    <source>
        <dbReference type="ARBA" id="ARBA00001968"/>
    </source>
</evidence>
<dbReference type="AlphaFoldDB" id="A0A7S6WMP9"/>
<feature type="site" description="Important for substrate specificity" evidence="4">
    <location>
        <position position="73"/>
    </location>
</feature>
<dbReference type="PANTHER" id="PTHR43213:SF5">
    <property type="entry name" value="BIFUNCTIONAL DTTP_UTP PYROPHOSPHATASE_METHYLTRANSFERASE PROTEIN-RELATED"/>
    <property type="match status" value="1"/>
</dbReference>
<keyword evidence="4" id="KW-0963">Cytoplasm</keyword>
<dbReference type="InterPro" id="IPR003697">
    <property type="entry name" value="Maf-like"/>
</dbReference>
<feature type="active site" description="Proton acceptor" evidence="4">
    <location>
        <position position="72"/>
    </location>
</feature>
<comment type="subcellular location">
    <subcellularLocation>
        <location evidence="4">Cytoplasm</location>
    </subcellularLocation>
</comment>
<feature type="site" description="Important for substrate specificity" evidence="4">
    <location>
        <position position="162"/>
    </location>
</feature>
<name>A0A7S6WMP9_9SPIR</name>
<feature type="site" description="Important for substrate specificity" evidence="4">
    <location>
        <position position="11"/>
    </location>
</feature>
<comment type="cofactor">
    <cofactor evidence="1 4">
        <name>a divalent metal cation</name>
        <dbReference type="ChEBI" id="CHEBI:60240"/>
    </cofactor>
</comment>
<accession>A0A7S6WMP9</accession>
<comment type="function">
    <text evidence="4">Nucleoside triphosphate pyrophosphatase that hydrolyzes dTTP and UTP. May have a dual role in cell division arrest and in preventing the incorporation of modified nucleotides into cellular nucleic acids.</text>
</comment>
<evidence type="ECO:0000256" key="4">
    <source>
        <dbReference type="HAMAP-Rule" id="MF_00528"/>
    </source>
</evidence>
<comment type="caution">
    <text evidence="4">Lacks conserved residue(s) required for the propagation of feature annotation.</text>
</comment>
<dbReference type="PIRSF" id="PIRSF006305">
    <property type="entry name" value="Maf"/>
    <property type="match status" value="1"/>
</dbReference>
<dbReference type="HAMAP" id="MF_00528">
    <property type="entry name" value="Maf"/>
    <property type="match status" value="1"/>
</dbReference>
<evidence type="ECO:0000256" key="3">
    <source>
        <dbReference type="ARBA" id="ARBA00023080"/>
    </source>
</evidence>
<dbReference type="NCBIfam" id="TIGR00172">
    <property type="entry name" value="maf"/>
    <property type="match status" value="1"/>
</dbReference>
<evidence type="ECO:0000313" key="5">
    <source>
        <dbReference type="EMBL" id="QOW59998.1"/>
    </source>
</evidence>
<dbReference type="GO" id="GO:0009117">
    <property type="term" value="P:nucleotide metabolic process"/>
    <property type="evidence" value="ECO:0007669"/>
    <property type="project" value="UniProtKB-KW"/>
</dbReference>
<protein>
    <recommendedName>
        <fullName evidence="4">dTTP/UTP pyrophosphatase</fullName>
        <shortName evidence="4">dTTPase/UTPase</shortName>
        <ecNumber evidence="4">3.6.1.9</ecNumber>
    </recommendedName>
    <alternativeName>
        <fullName evidence="4">Nucleoside triphosphate pyrophosphatase</fullName>
    </alternativeName>
    <alternativeName>
        <fullName evidence="4">Nucleotide pyrophosphatase</fullName>
        <shortName evidence="4">Nucleotide PPase</shortName>
    </alternativeName>
</protein>
<organism evidence="5 6">
    <name type="scientific">Treponema pedis</name>
    <dbReference type="NCBI Taxonomy" id="409322"/>
    <lineage>
        <taxon>Bacteria</taxon>
        <taxon>Pseudomonadati</taxon>
        <taxon>Spirochaetota</taxon>
        <taxon>Spirochaetia</taxon>
        <taxon>Spirochaetales</taxon>
        <taxon>Treponemataceae</taxon>
        <taxon>Treponema</taxon>
    </lineage>
</organism>
<dbReference type="Pfam" id="PF02545">
    <property type="entry name" value="Maf"/>
    <property type="match status" value="1"/>
</dbReference>
<evidence type="ECO:0000313" key="6">
    <source>
        <dbReference type="Proteomes" id="UP000593915"/>
    </source>
</evidence>
<dbReference type="Proteomes" id="UP000593915">
    <property type="component" value="Chromosome"/>
</dbReference>
<reference evidence="5 6" key="1">
    <citation type="submission" date="2020-09" db="EMBL/GenBank/DDBJ databases">
        <title>Characterization of Treponema spp. from bovine digital dermatitis in Korea.</title>
        <authorList>
            <person name="Espiritu H.M."/>
            <person name="Cho Y.I."/>
            <person name="Mamuad L."/>
        </authorList>
    </citation>
    <scope>NUCLEOTIDE SEQUENCE [LARGE SCALE GENOMIC DNA]</scope>
    <source>
        <strain evidence="5 6">KS1</strain>
    </source>
</reference>
<dbReference type="EMBL" id="CP061839">
    <property type="protein sequence ID" value="QOW59998.1"/>
    <property type="molecule type" value="Genomic_DNA"/>
</dbReference>
<keyword evidence="2 4" id="KW-0378">Hydrolase</keyword>
<dbReference type="PANTHER" id="PTHR43213">
    <property type="entry name" value="BIFUNCTIONAL DTTP/UTP PYROPHOSPHATASE/METHYLTRANSFERASE PROTEIN-RELATED"/>
    <property type="match status" value="1"/>
</dbReference>
<comment type="similarity">
    <text evidence="4">Belongs to the Maf family. YhdE subfamily.</text>
</comment>
<dbReference type="RefSeq" id="WP_194075618.1">
    <property type="nucleotide sequence ID" value="NZ_CP061839.1"/>
</dbReference>
<comment type="catalytic activity">
    <reaction evidence="4">
        <text>dTTP + H2O = dTMP + diphosphate + H(+)</text>
        <dbReference type="Rhea" id="RHEA:28534"/>
        <dbReference type="ChEBI" id="CHEBI:15377"/>
        <dbReference type="ChEBI" id="CHEBI:15378"/>
        <dbReference type="ChEBI" id="CHEBI:33019"/>
        <dbReference type="ChEBI" id="CHEBI:37568"/>
        <dbReference type="ChEBI" id="CHEBI:63528"/>
        <dbReference type="EC" id="3.6.1.9"/>
    </reaction>
</comment>
<dbReference type="CDD" id="cd00555">
    <property type="entry name" value="Maf"/>
    <property type="match status" value="1"/>
</dbReference>
<dbReference type="GO" id="GO:0005737">
    <property type="term" value="C:cytoplasm"/>
    <property type="evidence" value="ECO:0007669"/>
    <property type="project" value="UniProtKB-SubCell"/>
</dbReference>
<dbReference type="SUPFAM" id="SSF52972">
    <property type="entry name" value="ITPase-like"/>
    <property type="match status" value="1"/>
</dbReference>
<evidence type="ECO:0000256" key="2">
    <source>
        <dbReference type="ARBA" id="ARBA00022801"/>
    </source>
</evidence>
<gene>
    <name evidence="5" type="primary">maf</name>
    <name evidence="5" type="ORF">IFE08_09050</name>
</gene>
<sequence>MKLFLASNSPRRKEILKSLNLEFSVSVSDFDESSIIEENPIKRCVLIAKGKAETVYLKLKNNGTDAFIIAADTLIYKNNGSCGKTVFGKPESLIEAESMLTSYSGKFHNVITAVYCIDSLCGKEYKRVNISKVFFKKLEPEEITSYLKTNEWRDAAGGYKIQGAASLFIKKIEGSYSGVMGLPICDLYEIFKKAGISVL</sequence>
<dbReference type="EC" id="3.6.1.9" evidence="4"/>
<comment type="catalytic activity">
    <reaction evidence="4">
        <text>UTP + H2O = UMP + diphosphate + H(+)</text>
        <dbReference type="Rhea" id="RHEA:29395"/>
        <dbReference type="ChEBI" id="CHEBI:15377"/>
        <dbReference type="ChEBI" id="CHEBI:15378"/>
        <dbReference type="ChEBI" id="CHEBI:33019"/>
        <dbReference type="ChEBI" id="CHEBI:46398"/>
        <dbReference type="ChEBI" id="CHEBI:57865"/>
        <dbReference type="EC" id="3.6.1.9"/>
    </reaction>
</comment>
<dbReference type="InterPro" id="IPR029001">
    <property type="entry name" value="ITPase-like_fam"/>
</dbReference>
<dbReference type="GO" id="GO:0047429">
    <property type="term" value="F:nucleoside triphosphate diphosphatase activity"/>
    <property type="evidence" value="ECO:0007669"/>
    <property type="project" value="UniProtKB-EC"/>
</dbReference>
<keyword evidence="3 4" id="KW-0546">Nucleotide metabolism</keyword>
<dbReference type="Gene3D" id="3.90.950.10">
    <property type="match status" value="1"/>
</dbReference>
<proteinExistence type="inferred from homology"/>